<reference evidence="6 7" key="1">
    <citation type="submission" date="2016-10" db="EMBL/GenBank/DDBJ databases">
        <authorList>
            <person name="de Groot N.N."/>
        </authorList>
    </citation>
    <scope>NUCLEOTIDE SEQUENCE [LARGE SCALE GENOMIC DNA]</scope>
    <source>
        <strain evidence="6 7">DSM 21800</strain>
    </source>
</reference>
<organism evidence="6 7">
    <name type="scientific">Microlunatus soli</name>
    <dbReference type="NCBI Taxonomy" id="630515"/>
    <lineage>
        <taxon>Bacteria</taxon>
        <taxon>Bacillati</taxon>
        <taxon>Actinomycetota</taxon>
        <taxon>Actinomycetes</taxon>
        <taxon>Propionibacteriales</taxon>
        <taxon>Propionibacteriaceae</taxon>
        <taxon>Microlunatus</taxon>
    </lineage>
</organism>
<dbReference type="EMBL" id="LT629772">
    <property type="protein sequence ID" value="SDT16664.1"/>
    <property type="molecule type" value="Genomic_DNA"/>
</dbReference>
<keyword evidence="1" id="KW-0805">Transcription regulation</keyword>
<proteinExistence type="predicted"/>
<dbReference type="Gene3D" id="1.10.10.10">
    <property type="entry name" value="Winged helix-like DNA-binding domain superfamily/Winged helix DNA-binding domain"/>
    <property type="match status" value="1"/>
</dbReference>
<dbReference type="SUPFAM" id="SSF46785">
    <property type="entry name" value="Winged helix' DNA-binding domain"/>
    <property type="match status" value="1"/>
</dbReference>
<dbReference type="RefSeq" id="WP_091527520.1">
    <property type="nucleotide sequence ID" value="NZ_LT629772.1"/>
</dbReference>
<sequence>MTGQEGTSTQPGHPRVTAHRRGDLFDPDCPTRQLLDRVGSKWTTMAVLVLAGEEGEVRFAELRRRMAGVSQKMLTQTLRSLERDGLLTRRVEPTTPPRVHYGLTRRGRSLAGPLTVLKEWAETNMAAVDDHGRRWDESAAAG</sequence>
<evidence type="ECO:0000256" key="2">
    <source>
        <dbReference type="ARBA" id="ARBA00023125"/>
    </source>
</evidence>
<gene>
    <name evidence="6" type="ORF">SAMN04489812_4403</name>
</gene>
<feature type="compositionally biased region" description="Polar residues" evidence="4">
    <location>
        <begin position="1"/>
        <end position="11"/>
    </location>
</feature>
<dbReference type="PROSITE" id="PS51118">
    <property type="entry name" value="HTH_HXLR"/>
    <property type="match status" value="1"/>
</dbReference>
<dbReference type="InterPro" id="IPR036390">
    <property type="entry name" value="WH_DNA-bd_sf"/>
</dbReference>
<evidence type="ECO:0000259" key="5">
    <source>
        <dbReference type="PROSITE" id="PS51118"/>
    </source>
</evidence>
<feature type="domain" description="HTH hxlR-type" evidence="5">
    <location>
        <begin position="29"/>
        <end position="129"/>
    </location>
</feature>
<evidence type="ECO:0000313" key="6">
    <source>
        <dbReference type="EMBL" id="SDT16664.1"/>
    </source>
</evidence>
<feature type="region of interest" description="Disordered" evidence="4">
    <location>
        <begin position="1"/>
        <end position="26"/>
    </location>
</feature>
<dbReference type="GO" id="GO:0003677">
    <property type="term" value="F:DNA binding"/>
    <property type="evidence" value="ECO:0007669"/>
    <property type="project" value="UniProtKB-KW"/>
</dbReference>
<evidence type="ECO:0000256" key="3">
    <source>
        <dbReference type="ARBA" id="ARBA00023163"/>
    </source>
</evidence>
<dbReference type="AlphaFoldDB" id="A0A1H1Y5H5"/>
<dbReference type="OrthoDB" id="370168at2"/>
<evidence type="ECO:0000256" key="4">
    <source>
        <dbReference type="SAM" id="MobiDB-lite"/>
    </source>
</evidence>
<dbReference type="InterPro" id="IPR002577">
    <property type="entry name" value="HTH_HxlR"/>
</dbReference>
<name>A0A1H1Y5H5_9ACTN</name>
<dbReference type="Proteomes" id="UP000199103">
    <property type="component" value="Chromosome I"/>
</dbReference>
<keyword evidence="7" id="KW-1185">Reference proteome</keyword>
<keyword evidence="2 6" id="KW-0238">DNA-binding</keyword>
<dbReference type="PANTHER" id="PTHR33204">
    <property type="entry name" value="TRANSCRIPTIONAL REGULATOR, MARR FAMILY"/>
    <property type="match status" value="1"/>
</dbReference>
<keyword evidence="3" id="KW-0804">Transcription</keyword>
<protein>
    <submittedName>
        <fullName evidence="6">DNA-binding transcriptional regulator, HxlR family</fullName>
    </submittedName>
</protein>
<accession>A0A1H1Y5H5</accession>
<dbReference type="InterPro" id="IPR036388">
    <property type="entry name" value="WH-like_DNA-bd_sf"/>
</dbReference>
<dbReference type="Pfam" id="PF01638">
    <property type="entry name" value="HxlR"/>
    <property type="match status" value="1"/>
</dbReference>
<dbReference type="PANTHER" id="PTHR33204:SF37">
    <property type="entry name" value="HTH-TYPE TRANSCRIPTIONAL REGULATOR YODB"/>
    <property type="match status" value="1"/>
</dbReference>
<evidence type="ECO:0000313" key="7">
    <source>
        <dbReference type="Proteomes" id="UP000199103"/>
    </source>
</evidence>
<evidence type="ECO:0000256" key="1">
    <source>
        <dbReference type="ARBA" id="ARBA00023015"/>
    </source>
</evidence>